<organism evidence="1 2">
    <name type="scientific">Viridibacillus arvi</name>
    <dbReference type="NCBI Taxonomy" id="263475"/>
    <lineage>
        <taxon>Bacteria</taxon>
        <taxon>Bacillati</taxon>
        <taxon>Bacillota</taxon>
        <taxon>Bacilli</taxon>
        <taxon>Bacillales</taxon>
        <taxon>Caryophanaceae</taxon>
        <taxon>Viridibacillus</taxon>
    </lineage>
</organism>
<protein>
    <submittedName>
        <fullName evidence="1">MerR family transcriptional regulator</fullName>
    </submittedName>
</protein>
<keyword evidence="2" id="KW-1185">Reference proteome</keyword>
<dbReference type="GeneID" id="301135218"/>
<dbReference type="Proteomes" id="UP000036867">
    <property type="component" value="Unassembled WGS sequence"/>
</dbReference>
<evidence type="ECO:0000313" key="1">
    <source>
        <dbReference type="EMBL" id="KOO51592.1"/>
    </source>
</evidence>
<evidence type="ECO:0000313" key="2">
    <source>
        <dbReference type="Proteomes" id="UP000036867"/>
    </source>
</evidence>
<proteinExistence type="predicted"/>
<comment type="caution">
    <text evidence="1">The sequence shown here is derived from an EMBL/GenBank/DDBJ whole genome shotgun (WGS) entry which is preliminary data.</text>
</comment>
<accession>A0A0M0LL26</accession>
<dbReference type="OrthoDB" id="4986073at2"/>
<dbReference type="AlphaFoldDB" id="A0A0M0LL26"/>
<dbReference type="PATRIC" id="fig|263475.3.peg.1128"/>
<reference evidence="2" key="1">
    <citation type="submission" date="2015-08" db="EMBL/GenBank/DDBJ databases">
        <title>Fjat-10028 dsm 16317.</title>
        <authorList>
            <person name="Liu B."/>
            <person name="Wang J."/>
            <person name="Zhu Y."/>
            <person name="Liu G."/>
            <person name="Chen Q."/>
            <person name="Chen Z."/>
            <person name="Lan J."/>
            <person name="Che J."/>
            <person name="Ge C."/>
            <person name="Shi H."/>
            <person name="Pan Z."/>
            <person name="Liu X."/>
        </authorList>
    </citation>
    <scope>NUCLEOTIDE SEQUENCE [LARGE SCALE GENOMIC DNA]</scope>
    <source>
        <strain evidence="2">DSM 16317</strain>
    </source>
</reference>
<dbReference type="STRING" id="263475.AMD00_03740"/>
<name>A0A0M0LL26_9BACL</name>
<dbReference type="RefSeq" id="WP_053415736.1">
    <property type="nucleotide sequence ID" value="NZ_LILB01000001.1"/>
</dbReference>
<dbReference type="SUPFAM" id="SSF46785">
    <property type="entry name" value="Winged helix' DNA-binding domain"/>
    <property type="match status" value="1"/>
</dbReference>
<gene>
    <name evidence="1" type="ORF">AMD00_03740</name>
</gene>
<dbReference type="InterPro" id="IPR036390">
    <property type="entry name" value="WH_DNA-bd_sf"/>
</dbReference>
<dbReference type="EMBL" id="LILB01000001">
    <property type="protein sequence ID" value="KOO51592.1"/>
    <property type="molecule type" value="Genomic_DNA"/>
</dbReference>
<dbReference type="Gene3D" id="1.10.10.10">
    <property type="entry name" value="Winged helix-like DNA-binding domain superfamily/Winged helix DNA-binding domain"/>
    <property type="match status" value="1"/>
</dbReference>
<dbReference type="InterPro" id="IPR036388">
    <property type="entry name" value="WH-like_DNA-bd_sf"/>
</dbReference>
<sequence>MIRLGVLIAQHSLKEMETVPGRLLECCEIVMLPYQRLHEAQELYENNQHSVDGFVLTELAYLYLTAKWNSFPVPSCMLQITEEELFKKLFQISLNHRNLDFSRVYIDFISDHNNYLGVKDTLDERDMPITVSLTEVTDQIYEEVLNEHIKLWEDGKIDLSLTRMSNIVDDLTLHGIPHLFLFPSPDSVVQQFKQFVSELAVIHLAESRIAIGHVAIVNADISKQNINEWELQQMLLHKSLLEFSTEQKVPFFIQKSNGLLEIISSYKDLMLFTNNLSQCLLMSYLGKTLPFTVNIGWGLGNTMYKARTNAQSANNLSISSQTPGTYIVTEEDQVIGPLGEENCLEYRNGSNEYIQRISEEMDISTLQLQKIFAVISKTGKNEFTAEELAYQLGVTARSANRILNRLEEKGAATILYKKQEKLRGRPKKVYRILFANESEEKCKVDE</sequence>